<dbReference type="GO" id="GO:0005525">
    <property type="term" value="F:GTP binding"/>
    <property type="evidence" value="ECO:0007669"/>
    <property type="project" value="InterPro"/>
</dbReference>
<dbReference type="PANTHER" id="PTHR42698:SF1">
    <property type="entry name" value="GTPASE ERA, MITOCHONDRIAL"/>
    <property type="match status" value="1"/>
</dbReference>
<dbReference type="Proteomes" id="UP000451860">
    <property type="component" value="Unassembled WGS sequence"/>
</dbReference>
<proteinExistence type="predicted"/>
<name>A0A7J5UMN2_9MICO</name>
<evidence type="ECO:0000256" key="1">
    <source>
        <dbReference type="SAM" id="MobiDB-lite"/>
    </source>
</evidence>
<dbReference type="PANTHER" id="PTHR42698">
    <property type="entry name" value="GTPASE ERA"/>
    <property type="match status" value="1"/>
</dbReference>
<reference evidence="2 3" key="1">
    <citation type="submission" date="2019-10" db="EMBL/GenBank/DDBJ databases">
        <title>Georgenia wutianyii sp. nov. and Georgenia yuyongxinii sp. nov. isolated from plateau pika (Ochotona curzoniae) in the Qinghai-Tibet plateau of China.</title>
        <authorList>
            <person name="Tian Z."/>
        </authorList>
    </citation>
    <scope>NUCLEOTIDE SEQUENCE [LARGE SCALE GENOMIC DNA]</scope>
    <source>
        <strain evidence="2 3">DSM 21501</strain>
    </source>
</reference>
<sequence>MGVVTAQPDVTTEVDPPEAPAPRSDVLADLEAEVARTRFPLDLPGAADLRALREQVLTQLGTRLLPRLQQPTAPAVVVLGGSSGAGKSTLLNSVVGAEVSAAGVLRPTTRRPVVAVHPADAPAVQGQPLAELAEVVVHDGVPEGLALLDAPDLDSVHAPNRALGVQLLETADLWVFVTTAARYGDAIPWRTLTEAESRGITTAVVLNRVPAGVLAPVRADLLARMDGLGLGSAPLFLIPDVGPHEGPLPAERVAELGGWLRLVARRPQSVGVVRRTTRRGWASLREELFALATGADDQVEALAALRAGTERAPDAAVTAVLGALREGRA</sequence>
<evidence type="ECO:0000313" key="3">
    <source>
        <dbReference type="Proteomes" id="UP000451860"/>
    </source>
</evidence>
<dbReference type="AlphaFoldDB" id="A0A7J5UMN2"/>
<dbReference type="GO" id="GO:0000028">
    <property type="term" value="P:ribosomal small subunit assembly"/>
    <property type="evidence" value="ECO:0007669"/>
    <property type="project" value="TreeGrafter"/>
</dbReference>
<dbReference type="Gene3D" id="3.40.50.300">
    <property type="entry name" value="P-loop containing nucleotide triphosphate hydrolases"/>
    <property type="match status" value="1"/>
</dbReference>
<dbReference type="InterPro" id="IPR005662">
    <property type="entry name" value="GTPase_Era-like"/>
</dbReference>
<feature type="non-terminal residue" evidence="2">
    <location>
        <position position="329"/>
    </location>
</feature>
<feature type="region of interest" description="Disordered" evidence="1">
    <location>
        <begin position="1"/>
        <end position="24"/>
    </location>
</feature>
<dbReference type="InterPro" id="IPR027417">
    <property type="entry name" value="P-loop_NTPase"/>
</dbReference>
<comment type="caution">
    <text evidence="2">The sequence shown here is derived from an EMBL/GenBank/DDBJ whole genome shotgun (WGS) entry which is preliminary data.</text>
</comment>
<dbReference type="GO" id="GO:0043024">
    <property type="term" value="F:ribosomal small subunit binding"/>
    <property type="evidence" value="ECO:0007669"/>
    <property type="project" value="TreeGrafter"/>
</dbReference>
<evidence type="ECO:0000313" key="2">
    <source>
        <dbReference type="EMBL" id="KAE8763636.1"/>
    </source>
</evidence>
<accession>A0A7J5UMN2</accession>
<gene>
    <name evidence="2" type="ORF">GB883_13005</name>
</gene>
<dbReference type="CDD" id="cd00882">
    <property type="entry name" value="Ras_like_GTPase"/>
    <property type="match status" value="1"/>
</dbReference>
<dbReference type="GO" id="GO:0005829">
    <property type="term" value="C:cytosol"/>
    <property type="evidence" value="ECO:0007669"/>
    <property type="project" value="TreeGrafter"/>
</dbReference>
<dbReference type="SUPFAM" id="SSF52540">
    <property type="entry name" value="P-loop containing nucleoside triphosphate hydrolases"/>
    <property type="match status" value="1"/>
</dbReference>
<dbReference type="GO" id="GO:0019843">
    <property type="term" value="F:rRNA binding"/>
    <property type="evidence" value="ECO:0007669"/>
    <property type="project" value="TreeGrafter"/>
</dbReference>
<protein>
    <submittedName>
        <fullName evidence="2">ABC transporter</fullName>
    </submittedName>
</protein>
<organism evidence="2 3">
    <name type="scientific">Georgenia thermotolerans</name>
    <dbReference type="NCBI Taxonomy" id="527326"/>
    <lineage>
        <taxon>Bacteria</taxon>
        <taxon>Bacillati</taxon>
        <taxon>Actinomycetota</taxon>
        <taxon>Actinomycetes</taxon>
        <taxon>Micrococcales</taxon>
        <taxon>Bogoriellaceae</taxon>
        <taxon>Georgenia</taxon>
    </lineage>
</organism>
<keyword evidence="3" id="KW-1185">Reference proteome</keyword>
<dbReference type="EMBL" id="WHJE01000062">
    <property type="protein sequence ID" value="KAE8763636.1"/>
    <property type="molecule type" value="Genomic_DNA"/>
</dbReference>